<organism evidence="4 5">
    <name type="scientific">Novosphingobium pituita</name>
    <dbReference type="NCBI Taxonomy" id="3056842"/>
    <lineage>
        <taxon>Bacteria</taxon>
        <taxon>Pseudomonadati</taxon>
        <taxon>Pseudomonadota</taxon>
        <taxon>Alphaproteobacteria</taxon>
        <taxon>Sphingomonadales</taxon>
        <taxon>Sphingomonadaceae</taxon>
        <taxon>Novosphingobium</taxon>
    </lineage>
</organism>
<sequence length="174" mass="18882">MSAPAPALTLRRAILSDLPALRVLVERAYRGDSARKGWTHEADLLDDERTSDADLAATITAPDKRLLLALDATGLPVGTVTLIPQPTGKAYLGMLCVDPDGQGGGIGRLLLDEAARVARDELGLRAIEMTVIDRRAELVAWYERRGYVRTGETRPFPGPQPVPFAMVVLERQLA</sequence>
<dbReference type="Gene3D" id="3.40.630.30">
    <property type="match status" value="1"/>
</dbReference>
<dbReference type="PROSITE" id="PS51186">
    <property type="entry name" value="GNAT"/>
    <property type="match status" value="1"/>
</dbReference>
<keyword evidence="1" id="KW-0808">Transferase</keyword>
<dbReference type="InterPro" id="IPR016181">
    <property type="entry name" value="Acyl_CoA_acyltransferase"/>
</dbReference>
<dbReference type="InterPro" id="IPR000182">
    <property type="entry name" value="GNAT_dom"/>
</dbReference>
<evidence type="ECO:0000313" key="4">
    <source>
        <dbReference type="EMBL" id="GMM60488.1"/>
    </source>
</evidence>
<dbReference type="PANTHER" id="PTHR43877">
    <property type="entry name" value="AMINOALKYLPHOSPHONATE N-ACETYLTRANSFERASE-RELATED-RELATED"/>
    <property type="match status" value="1"/>
</dbReference>
<reference evidence="4 5" key="1">
    <citation type="submission" date="2023-06" db="EMBL/GenBank/DDBJ databases">
        <title>Draft genome sequence of Novosphingobium sp. strain IK01.</title>
        <authorList>
            <person name="Hatamoto M."/>
            <person name="Ikarashi T."/>
            <person name="Yamaguchi T."/>
        </authorList>
    </citation>
    <scope>NUCLEOTIDE SEQUENCE [LARGE SCALE GENOMIC DNA]</scope>
    <source>
        <strain evidence="4 5">IK01</strain>
    </source>
</reference>
<dbReference type="RefSeq" id="WP_317974281.1">
    <property type="nucleotide sequence ID" value="NZ_BTFW01000001.1"/>
</dbReference>
<dbReference type="SUPFAM" id="SSF55729">
    <property type="entry name" value="Acyl-CoA N-acyltransferases (Nat)"/>
    <property type="match status" value="1"/>
</dbReference>
<keyword evidence="2" id="KW-0012">Acyltransferase</keyword>
<dbReference type="EMBL" id="BTFW01000001">
    <property type="protein sequence ID" value="GMM60488.1"/>
    <property type="molecule type" value="Genomic_DNA"/>
</dbReference>
<accession>A0ABQ6P5E8</accession>
<dbReference type="InterPro" id="IPR050832">
    <property type="entry name" value="Bact_Acetyltransf"/>
</dbReference>
<evidence type="ECO:0000313" key="5">
    <source>
        <dbReference type="Proteomes" id="UP001187221"/>
    </source>
</evidence>
<dbReference type="Proteomes" id="UP001187221">
    <property type="component" value="Unassembled WGS sequence"/>
</dbReference>
<evidence type="ECO:0000259" key="3">
    <source>
        <dbReference type="PROSITE" id="PS51186"/>
    </source>
</evidence>
<dbReference type="Pfam" id="PF00583">
    <property type="entry name" value="Acetyltransf_1"/>
    <property type="match status" value="1"/>
</dbReference>
<keyword evidence="5" id="KW-1185">Reference proteome</keyword>
<dbReference type="CDD" id="cd04301">
    <property type="entry name" value="NAT_SF"/>
    <property type="match status" value="1"/>
</dbReference>
<gene>
    <name evidence="4" type="ORF">NUTIK01_12650</name>
</gene>
<evidence type="ECO:0000256" key="1">
    <source>
        <dbReference type="ARBA" id="ARBA00022679"/>
    </source>
</evidence>
<protein>
    <submittedName>
        <fullName evidence="4">GNAT family N-acetyltransferase</fullName>
    </submittedName>
</protein>
<dbReference type="PANTHER" id="PTHR43877:SF2">
    <property type="entry name" value="AMINOALKYLPHOSPHONATE N-ACETYLTRANSFERASE-RELATED"/>
    <property type="match status" value="1"/>
</dbReference>
<proteinExistence type="predicted"/>
<feature type="domain" description="N-acetyltransferase" evidence="3">
    <location>
        <begin position="8"/>
        <end position="174"/>
    </location>
</feature>
<comment type="caution">
    <text evidence="4">The sequence shown here is derived from an EMBL/GenBank/DDBJ whole genome shotgun (WGS) entry which is preliminary data.</text>
</comment>
<name>A0ABQ6P5E8_9SPHN</name>
<evidence type="ECO:0000256" key="2">
    <source>
        <dbReference type="ARBA" id="ARBA00023315"/>
    </source>
</evidence>